<dbReference type="Gene3D" id="3.40.190.10">
    <property type="entry name" value="Periplasmic binding protein-like II"/>
    <property type="match status" value="2"/>
</dbReference>
<dbReference type="InterPro" id="IPR000847">
    <property type="entry name" value="LysR_HTH_N"/>
</dbReference>
<dbReference type="GO" id="GO:0003700">
    <property type="term" value="F:DNA-binding transcription factor activity"/>
    <property type="evidence" value="ECO:0007669"/>
    <property type="project" value="InterPro"/>
</dbReference>
<dbReference type="PANTHER" id="PTHR30579:SF7">
    <property type="entry name" value="HTH-TYPE TRANSCRIPTIONAL REGULATOR LRHA-RELATED"/>
    <property type="match status" value="1"/>
</dbReference>
<dbReference type="PANTHER" id="PTHR30579">
    <property type="entry name" value="TRANSCRIPTIONAL REGULATOR"/>
    <property type="match status" value="1"/>
</dbReference>
<dbReference type="KEGG" id="pht:BLM14_12270"/>
<keyword evidence="2" id="KW-0805">Transcription regulation</keyword>
<dbReference type="Gene3D" id="1.10.10.10">
    <property type="entry name" value="Winged helix-like DNA-binding domain superfamily/Winged helix DNA-binding domain"/>
    <property type="match status" value="1"/>
</dbReference>
<accession>A0A2N9VQX1</accession>
<keyword evidence="4" id="KW-0804">Transcription</keyword>
<dbReference type="EMBL" id="MZMT01000053">
    <property type="protein sequence ID" value="PIO41889.1"/>
    <property type="molecule type" value="Genomic_DNA"/>
</dbReference>
<dbReference type="Proteomes" id="UP000232163">
    <property type="component" value="Unassembled WGS sequence"/>
</dbReference>
<evidence type="ECO:0000256" key="2">
    <source>
        <dbReference type="ARBA" id="ARBA00023015"/>
    </source>
</evidence>
<feature type="domain" description="HTH lysR-type" evidence="5">
    <location>
        <begin position="5"/>
        <end position="62"/>
    </location>
</feature>
<comment type="similarity">
    <text evidence="1">Belongs to the LysR transcriptional regulatory family.</text>
</comment>
<evidence type="ECO:0000259" key="5">
    <source>
        <dbReference type="PROSITE" id="PS50931"/>
    </source>
</evidence>
<protein>
    <submittedName>
        <fullName evidence="6">LysR family transcriptional regulator</fullName>
    </submittedName>
</protein>
<dbReference type="OrthoDB" id="8097684at2"/>
<keyword evidence="7" id="KW-1185">Reference proteome</keyword>
<evidence type="ECO:0000256" key="3">
    <source>
        <dbReference type="ARBA" id="ARBA00023125"/>
    </source>
</evidence>
<dbReference type="InterPro" id="IPR005119">
    <property type="entry name" value="LysR_subst-bd"/>
</dbReference>
<organism evidence="6 7">
    <name type="scientific">Phyllobacterium zundukense</name>
    <dbReference type="NCBI Taxonomy" id="1867719"/>
    <lineage>
        <taxon>Bacteria</taxon>
        <taxon>Pseudomonadati</taxon>
        <taxon>Pseudomonadota</taxon>
        <taxon>Alphaproteobacteria</taxon>
        <taxon>Hyphomicrobiales</taxon>
        <taxon>Phyllobacteriaceae</taxon>
        <taxon>Phyllobacterium</taxon>
    </lineage>
</organism>
<dbReference type="FunFam" id="1.10.10.10:FF:000001">
    <property type="entry name" value="LysR family transcriptional regulator"/>
    <property type="match status" value="1"/>
</dbReference>
<dbReference type="InterPro" id="IPR036388">
    <property type="entry name" value="WH-like_DNA-bd_sf"/>
</dbReference>
<proteinExistence type="inferred from homology"/>
<evidence type="ECO:0000256" key="1">
    <source>
        <dbReference type="ARBA" id="ARBA00009437"/>
    </source>
</evidence>
<dbReference type="Pfam" id="PF03466">
    <property type="entry name" value="LysR_substrate"/>
    <property type="match status" value="1"/>
</dbReference>
<evidence type="ECO:0000313" key="7">
    <source>
        <dbReference type="Proteomes" id="UP000232163"/>
    </source>
</evidence>
<dbReference type="PROSITE" id="PS50931">
    <property type="entry name" value="HTH_LYSR"/>
    <property type="match status" value="1"/>
</dbReference>
<dbReference type="AlphaFoldDB" id="A0A2N9VQX1"/>
<dbReference type="InterPro" id="IPR036390">
    <property type="entry name" value="WH_DNA-bd_sf"/>
</dbReference>
<dbReference type="SUPFAM" id="SSF46785">
    <property type="entry name" value="Winged helix' DNA-binding domain"/>
    <property type="match status" value="1"/>
</dbReference>
<evidence type="ECO:0000256" key="4">
    <source>
        <dbReference type="ARBA" id="ARBA00023163"/>
    </source>
</evidence>
<dbReference type="InterPro" id="IPR050176">
    <property type="entry name" value="LTTR"/>
</dbReference>
<comment type="caution">
    <text evidence="6">The sequence shown here is derived from an EMBL/GenBank/DDBJ whole genome shotgun (WGS) entry which is preliminary data.</text>
</comment>
<reference evidence="7" key="1">
    <citation type="journal article" date="2017" name="Int J Environ Stud">
        <title>Does the Miocene-Pliocene relict legume Oxytropis triphylla form nitrogen-fixing nodules with a combination of bacterial strains?</title>
        <authorList>
            <person name="Safronova V."/>
            <person name="Belimov A."/>
            <person name="Sazanova A."/>
            <person name="Kuznetsova I."/>
            <person name="Popova J."/>
            <person name="Andronov E."/>
            <person name="Verkhozina A."/>
            <person name="Tikhonovich I."/>
        </authorList>
    </citation>
    <scope>NUCLEOTIDE SEQUENCE [LARGE SCALE GENOMIC DNA]</scope>
    <source>
        <strain evidence="7">Tri-38</strain>
    </source>
</reference>
<sequence>MNIPLDSDLLRTFLAVAATGNVTRAAEKVGRTQSAVSIQIKRLEETLGESLFERGSRGVTLTAQGKVLLVNANRIVGLLDETAAAIRAKPLGGPVRIGIPEEYGYTVLPRALAAFANQHPQVEVTVKCGYSAAQLAALDADELDLAVIFDWEQPTNGEVLFVDPTVWVTSEVHCVHENTPIPIAIYERSNWCKKFAIGSLENSRIDYRVAYSCDTSGGLKIAAVSGLAIAPLARSNIPPGCRALTEADGFPLIDSSNVVLRRNPRLKSAAIDGMAKVIRDAFQPTGAEMI</sequence>
<evidence type="ECO:0000313" key="6">
    <source>
        <dbReference type="EMBL" id="PIO41889.1"/>
    </source>
</evidence>
<dbReference type="GO" id="GO:0003677">
    <property type="term" value="F:DNA binding"/>
    <property type="evidence" value="ECO:0007669"/>
    <property type="project" value="UniProtKB-KW"/>
</dbReference>
<name>A0A2N9VQX1_9HYPH</name>
<gene>
    <name evidence="6" type="ORF">B5P45_22715</name>
</gene>
<dbReference type="SUPFAM" id="SSF53850">
    <property type="entry name" value="Periplasmic binding protein-like II"/>
    <property type="match status" value="1"/>
</dbReference>
<dbReference type="PRINTS" id="PR00039">
    <property type="entry name" value="HTHLYSR"/>
</dbReference>
<dbReference type="Pfam" id="PF00126">
    <property type="entry name" value="HTH_1"/>
    <property type="match status" value="1"/>
</dbReference>
<dbReference type="RefSeq" id="WP_099999651.1">
    <property type="nucleotide sequence ID" value="NZ_CP017940.1"/>
</dbReference>
<keyword evidence="3" id="KW-0238">DNA-binding</keyword>